<dbReference type="PANTHER" id="PTHR42924:SF3">
    <property type="entry name" value="POLYMERASE_HISTIDINOL PHOSPHATASE N-TERMINAL DOMAIN-CONTAINING PROTEIN"/>
    <property type="match status" value="1"/>
</dbReference>
<accession>A0A7Y8VRP2</accession>
<keyword evidence="1" id="KW-1133">Transmembrane helix</keyword>
<organism evidence="3 4">
    <name type="scientific">Mogibacterium timidum</name>
    <dbReference type="NCBI Taxonomy" id="35519"/>
    <lineage>
        <taxon>Bacteria</taxon>
        <taxon>Bacillati</taxon>
        <taxon>Bacillota</taxon>
        <taxon>Clostridia</taxon>
        <taxon>Peptostreptococcales</taxon>
        <taxon>Anaerovoracaceae</taxon>
        <taxon>Mogibacterium</taxon>
    </lineage>
</organism>
<dbReference type="InterPro" id="IPR004013">
    <property type="entry name" value="PHP_dom"/>
</dbReference>
<dbReference type="SMART" id="SM00481">
    <property type="entry name" value="POLIIIAc"/>
    <property type="match status" value="1"/>
</dbReference>
<dbReference type="GO" id="GO:0035312">
    <property type="term" value="F:5'-3' DNA exonuclease activity"/>
    <property type="evidence" value="ECO:0007669"/>
    <property type="project" value="TreeGrafter"/>
</dbReference>
<evidence type="ECO:0000313" key="3">
    <source>
        <dbReference type="EMBL" id="NWO23378.1"/>
    </source>
</evidence>
<reference evidence="3 4" key="1">
    <citation type="submission" date="2020-06" db="EMBL/GenBank/DDBJ databases">
        <title>Mogibacterium timidum strain W9173 genomic sequence.</title>
        <authorList>
            <person name="Wade W.G."/>
            <person name="Johnston C.D."/>
            <person name="Chen T."/>
            <person name="Dewhirst F.E."/>
        </authorList>
    </citation>
    <scope>NUCLEOTIDE SEQUENCE [LARGE SCALE GENOMIC DNA]</scope>
    <source>
        <strain evidence="3 4">W9173</strain>
    </source>
</reference>
<dbReference type="InterPro" id="IPR052018">
    <property type="entry name" value="PHP_domain"/>
</dbReference>
<dbReference type="EMBL" id="JABXYR010000001">
    <property type="protein sequence ID" value="NWO23378.1"/>
    <property type="molecule type" value="Genomic_DNA"/>
</dbReference>
<protein>
    <submittedName>
        <fullName evidence="3">PHP domain-containing protein</fullName>
    </submittedName>
</protein>
<keyword evidence="1" id="KW-0812">Transmembrane</keyword>
<dbReference type="Pfam" id="PF13263">
    <property type="entry name" value="PHP_C"/>
    <property type="match status" value="1"/>
</dbReference>
<evidence type="ECO:0000259" key="2">
    <source>
        <dbReference type="SMART" id="SM00481"/>
    </source>
</evidence>
<dbReference type="GO" id="GO:0004534">
    <property type="term" value="F:5'-3' RNA exonuclease activity"/>
    <property type="evidence" value="ECO:0007669"/>
    <property type="project" value="TreeGrafter"/>
</dbReference>
<feature type="domain" description="Polymerase/histidinol phosphatase N-terminal" evidence="2">
    <location>
        <begin position="10"/>
        <end position="77"/>
    </location>
</feature>
<dbReference type="PANTHER" id="PTHR42924">
    <property type="entry name" value="EXONUCLEASE"/>
    <property type="match status" value="1"/>
</dbReference>
<dbReference type="RefSeq" id="WP_036380110.1">
    <property type="nucleotide sequence ID" value="NZ_CAJPUB010000012.1"/>
</dbReference>
<keyword evidence="4" id="KW-1185">Reference proteome</keyword>
<evidence type="ECO:0000256" key="1">
    <source>
        <dbReference type="SAM" id="Phobius"/>
    </source>
</evidence>
<dbReference type="SUPFAM" id="SSF89550">
    <property type="entry name" value="PHP domain-like"/>
    <property type="match status" value="1"/>
</dbReference>
<feature type="transmembrane region" description="Helical" evidence="1">
    <location>
        <begin position="235"/>
        <end position="253"/>
    </location>
</feature>
<comment type="caution">
    <text evidence="3">The sequence shown here is derived from an EMBL/GenBank/DDBJ whole genome shotgun (WGS) entry which is preliminary data.</text>
</comment>
<dbReference type="Proteomes" id="UP000526307">
    <property type="component" value="Unassembled WGS sequence"/>
</dbReference>
<gene>
    <name evidence="3" type="ORF">HW270_04735</name>
</gene>
<evidence type="ECO:0000313" key="4">
    <source>
        <dbReference type="Proteomes" id="UP000526307"/>
    </source>
</evidence>
<sequence length="271" mass="30667">MNEERVLLKFDMHCHTRYGSIDAKVRISEYVEMLSDKGYDGMLVTDHDSYRGYNRWKSQNPDSTFRVIRGIEYDTRDAGHFLVIMPDGVHLQALTMRGMKVERLVNLVHQLGGIIGPAHPFGTRSSSAMLFKALKRNRNLVKEFDFIEGFNACETETANDLSRLLAKDFNKPMFGGSDSHDYKYVGLGYTLFSNDITCCDDLIAAVKASEHEGSNSISCGGVIRGETLKSKHAHAFYSVYGFLAYNFSLGLLYSPLRIHRVKKALEVCRLR</sequence>
<dbReference type="Gene3D" id="3.20.20.140">
    <property type="entry name" value="Metal-dependent hydrolases"/>
    <property type="match status" value="1"/>
</dbReference>
<dbReference type="InterPro" id="IPR003141">
    <property type="entry name" value="Pol/His_phosphatase_N"/>
</dbReference>
<keyword evidence="1" id="KW-0472">Membrane</keyword>
<name>A0A7Y8VRP2_9FIRM</name>
<dbReference type="InterPro" id="IPR016195">
    <property type="entry name" value="Pol/histidinol_Pase-like"/>
</dbReference>
<dbReference type="AlphaFoldDB" id="A0A7Y8VRP2"/>
<dbReference type="CDD" id="cd07432">
    <property type="entry name" value="PHP_HisPPase"/>
    <property type="match status" value="1"/>
</dbReference>
<proteinExistence type="predicted"/>
<dbReference type="Pfam" id="PF02811">
    <property type="entry name" value="PHP"/>
    <property type="match status" value="1"/>
</dbReference>